<protein>
    <submittedName>
        <fullName evidence="1">Uncharacterized protein</fullName>
    </submittedName>
</protein>
<dbReference type="Proteomes" id="UP000479000">
    <property type="component" value="Unassembled WGS sequence"/>
</dbReference>
<evidence type="ECO:0000313" key="2">
    <source>
        <dbReference type="Proteomes" id="UP000479000"/>
    </source>
</evidence>
<name>A0A6H5GS15_9HEMI</name>
<accession>A0A6H5GS15</accession>
<keyword evidence="2" id="KW-1185">Reference proteome</keyword>
<dbReference type="AlphaFoldDB" id="A0A6H5GS15"/>
<sequence>MNLHVTYESVCSDGLWDGENGLTCDTGFTQSKLLNVRSCYAARSAYTCESKASLPYPTTLTTVTDDGD</sequence>
<dbReference type="EMBL" id="CADCXU010018563">
    <property type="protein sequence ID" value="CAB0006970.1"/>
    <property type="molecule type" value="Genomic_DNA"/>
</dbReference>
<feature type="non-terminal residue" evidence="1">
    <location>
        <position position="68"/>
    </location>
</feature>
<evidence type="ECO:0000313" key="1">
    <source>
        <dbReference type="EMBL" id="CAB0006970.1"/>
    </source>
</evidence>
<gene>
    <name evidence="1" type="ORF">NTEN_LOCUS12391</name>
</gene>
<proteinExistence type="predicted"/>
<organism evidence="1 2">
    <name type="scientific">Nesidiocoris tenuis</name>
    <dbReference type="NCBI Taxonomy" id="355587"/>
    <lineage>
        <taxon>Eukaryota</taxon>
        <taxon>Metazoa</taxon>
        <taxon>Ecdysozoa</taxon>
        <taxon>Arthropoda</taxon>
        <taxon>Hexapoda</taxon>
        <taxon>Insecta</taxon>
        <taxon>Pterygota</taxon>
        <taxon>Neoptera</taxon>
        <taxon>Paraneoptera</taxon>
        <taxon>Hemiptera</taxon>
        <taxon>Heteroptera</taxon>
        <taxon>Panheteroptera</taxon>
        <taxon>Cimicomorpha</taxon>
        <taxon>Miridae</taxon>
        <taxon>Dicyphina</taxon>
        <taxon>Nesidiocoris</taxon>
    </lineage>
</organism>
<reference evidence="1 2" key="1">
    <citation type="submission" date="2020-02" db="EMBL/GenBank/DDBJ databases">
        <authorList>
            <person name="Ferguson B K."/>
        </authorList>
    </citation>
    <scope>NUCLEOTIDE SEQUENCE [LARGE SCALE GENOMIC DNA]</scope>
</reference>